<dbReference type="EMBL" id="JAAOIC020000064">
    <property type="protein sequence ID" value="KAG8035149.1"/>
    <property type="molecule type" value="Genomic_DNA"/>
</dbReference>
<organism evidence="2 3">
    <name type="scientific">Cotesia typhae</name>
    <dbReference type="NCBI Taxonomy" id="2053667"/>
    <lineage>
        <taxon>Eukaryota</taxon>
        <taxon>Metazoa</taxon>
        <taxon>Ecdysozoa</taxon>
        <taxon>Arthropoda</taxon>
        <taxon>Hexapoda</taxon>
        <taxon>Insecta</taxon>
        <taxon>Pterygota</taxon>
        <taxon>Neoptera</taxon>
        <taxon>Endopterygota</taxon>
        <taxon>Hymenoptera</taxon>
        <taxon>Apocrita</taxon>
        <taxon>Ichneumonoidea</taxon>
        <taxon>Braconidae</taxon>
        <taxon>Microgastrinae</taxon>
        <taxon>Cotesia</taxon>
    </lineage>
</organism>
<dbReference type="PANTHER" id="PTHR14938:SF2">
    <property type="entry name" value="HCLS1-ASSOCIATED PROTEIN X-1"/>
    <property type="match status" value="1"/>
</dbReference>
<dbReference type="GO" id="GO:0016529">
    <property type="term" value="C:sarcoplasmic reticulum"/>
    <property type="evidence" value="ECO:0007669"/>
    <property type="project" value="TreeGrafter"/>
</dbReference>
<evidence type="ECO:0008006" key="4">
    <source>
        <dbReference type="Google" id="ProtNLM"/>
    </source>
</evidence>
<feature type="region of interest" description="Disordered" evidence="1">
    <location>
        <begin position="19"/>
        <end position="45"/>
    </location>
</feature>
<feature type="region of interest" description="Disordered" evidence="1">
    <location>
        <begin position="199"/>
        <end position="219"/>
    </location>
</feature>
<dbReference type="AlphaFoldDB" id="A0A8J5V654"/>
<comment type="caution">
    <text evidence="2">The sequence shown here is derived from an EMBL/GenBank/DDBJ whole genome shotgun (WGS) entry which is preliminary data.</text>
</comment>
<reference evidence="2" key="1">
    <citation type="submission" date="2020-03" db="EMBL/GenBank/DDBJ databases">
        <authorList>
            <person name="Chebbi M.A."/>
            <person name="Drezen J.M."/>
        </authorList>
    </citation>
    <scope>NUCLEOTIDE SEQUENCE</scope>
    <source>
        <tissue evidence="2">Whole body</tissue>
    </source>
</reference>
<feature type="compositionally biased region" description="Basic and acidic residues" evidence="1">
    <location>
        <begin position="203"/>
        <end position="216"/>
    </location>
</feature>
<evidence type="ECO:0000313" key="2">
    <source>
        <dbReference type="EMBL" id="KAG8035149.1"/>
    </source>
</evidence>
<dbReference type="GO" id="GO:0030136">
    <property type="term" value="C:clathrin-coated vesicle"/>
    <property type="evidence" value="ECO:0007669"/>
    <property type="project" value="TreeGrafter"/>
</dbReference>
<name>A0A8J5V654_9HYME</name>
<feature type="compositionally biased region" description="Basic and acidic residues" evidence="1">
    <location>
        <begin position="19"/>
        <end position="33"/>
    </location>
</feature>
<dbReference type="InterPro" id="IPR017248">
    <property type="entry name" value="HAX-1"/>
</dbReference>
<dbReference type="OrthoDB" id="5562606at2759"/>
<keyword evidence="3" id="KW-1185">Reference proteome</keyword>
<evidence type="ECO:0000313" key="3">
    <source>
        <dbReference type="Proteomes" id="UP000729913"/>
    </source>
</evidence>
<dbReference type="GO" id="GO:0016324">
    <property type="term" value="C:apical plasma membrane"/>
    <property type="evidence" value="ECO:0007669"/>
    <property type="project" value="TreeGrafter"/>
</dbReference>
<reference evidence="2" key="2">
    <citation type="submission" date="2021-04" db="EMBL/GenBank/DDBJ databases">
        <title>Genome-wide patterns of bracovirus chromosomal integration into multiple host tissues during parasitism.</title>
        <authorList>
            <person name="Chebbi M.A.C."/>
        </authorList>
    </citation>
    <scope>NUCLEOTIDE SEQUENCE</scope>
    <source>
        <tissue evidence="2">Whole body</tissue>
    </source>
</reference>
<protein>
    <recommendedName>
        <fullName evidence="4">HCLS1-associated protein X-1</fullName>
    </recommendedName>
</protein>
<dbReference type="GO" id="GO:0030833">
    <property type="term" value="P:regulation of actin filament polymerization"/>
    <property type="evidence" value="ECO:0007669"/>
    <property type="project" value="TreeGrafter"/>
</dbReference>
<evidence type="ECO:0000256" key="1">
    <source>
        <dbReference type="SAM" id="MobiDB-lite"/>
    </source>
</evidence>
<proteinExistence type="predicted"/>
<dbReference type="Proteomes" id="UP000729913">
    <property type="component" value="Unassembled WGS sequence"/>
</dbReference>
<accession>A0A8J5V654</accession>
<dbReference type="GO" id="GO:0005739">
    <property type="term" value="C:mitochondrion"/>
    <property type="evidence" value="ECO:0007669"/>
    <property type="project" value="TreeGrafter"/>
</dbReference>
<dbReference type="GO" id="GO:0043066">
    <property type="term" value="P:negative regulation of apoptotic process"/>
    <property type="evidence" value="ECO:0007669"/>
    <property type="project" value="InterPro"/>
</dbReference>
<dbReference type="GO" id="GO:0015629">
    <property type="term" value="C:actin cytoskeleton"/>
    <property type="evidence" value="ECO:0007669"/>
    <property type="project" value="TreeGrafter"/>
</dbReference>
<sequence>MPFFRDLFQNLFGGSLTQDHDNRRFDDRQHSGNEFRNPIWQNDEEDGDDYVDEYRGFNQSPNGFHFQIFTNPLEMSRYFESQIDSMMRDFFNFSFNQDFAAGEAITDHQNNLPELLPPSNKIKLSPRDEVLKPGYDFASENPQDKNYKIDKDLDGKISAENFSRIWKDVDETQLAPNNNCPVVPRSKFNFSSFGKSVTSQTIRRPDGSVEERRSVTDSEGNCETTIKRQIGDKIYTSVTKGDKNGVERKTENFENIPESEVKNFDSNWKPIEEPKIDLEPLNKFPWEQFFDFNPKL</sequence>
<gene>
    <name evidence="2" type="ORF">G9C98_001639</name>
</gene>
<dbReference type="PANTHER" id="PTHR14938">
    <property type="entry name" value="HCLS1-ASSOCIATED PROTEIN X-1"/>
    <property type="match status" value="1"/>
</dbReference>